<dbReference type="SUPFAM" id="SSF52313">
    <property type="entry name" value="Ribosomal protein S2"/>
    <property type="match status" value="1"/>
</dbReference>
<dbReference type="AlphaFoldDB" id="A0A0G0T1R0"/>
<protein>
    <recommendedName>
        <fullName evidence="4 5">Small ribosomal subunit protein uS2</fullName>
    </recommendedName>
</protein>
<dbReference type="PATRIC" id="fig|1618450.3.peg.1114"/>
<gene>
    <name evidence="5" type="primary">rpsB</name>
    <name evidence="7" type="ORF">UT63_C0061G0002</name>
</gene>
<keyword evidence="3 5" id="KW-0687">Ribonucleoprotein</keyword>
<dbReference type="Gene3D" id="1.10.287.610">
    <property type="entry name" value="Helix hairpin bin"/>
    <property type="match status" value="1"/>
</dbReference>
<feature type="compositionally biased region" description="Basic residues" evidence="6">
    <location>
        <begin position="291"/>
        <end position="304"/>
    </location>
</feature>
<accession>A0A0G0T1R0</accession>
<evidence type="ECO:0000256" key="6">
    <source>
        <dbReference type="SAM" id="MobiDB-lite"/>
    </source>
</evidence>
<dbReference type="InterPro" id="IPR005706">
    <property type="entry name" value="Ribosomal_uS2_bac/mit/plastid"/>
</dbReference>
<evidence type="ECO:0000256" key="5">
    <source>
        <dbReference type="HAMAP-Rule" id="MF_00291"/>
    </source>
</evidence>
<name>A0A0G0T1R0_9BACT</name>
<keyword evidence="2 5" id="KW-0689">Ribosomal protein</keyword>
<dbReference type="PANTHER" id="PTHR12534:SF0">
    <property type="entry name" value="SMALL RIBOSOMAL SUBUNIT PROTEIN US2M"/>
    <property type="match status" value="1"/>
</dbReference>
<dbReference type="InterPro" id="IPR001865">
    <property type="entry name" value="Ribosomal_uS2"/>
</dbReference>
<evidence type="ECO:0000256" key="4">
    <source>
        <dbReference type="ARBA" id="ARBA00035256"/>
    </source>
</evidence>
<dbReference type="Proteomes" id="UP000034539">
    <property type="component" value="Unassembled WGS sequence"/>
</dbReference>
<feature type="compositionally biased region" description="Basic and acidic residues" evidence="6">
    <location>
        <begin position="254"/>
        <end position="290"/>
    </location>
</feature>
<organism evidence="7 8">
    <name type="scientific">Candidatus Gottesmanbacteria bacterium GW2011_GWC2_39_8</name>
    <dbReference type="NCBI Taxonomy" id="1618450"/>
    <lineage>
        <taxon>Bacteria</taxon>
        <taxon>Candidatus Gottesmaniibacteriota</taxon>
    </lineage>
</organism>
<reference evidence="7 8" key="1">
    <citation type="journal article" date="2015" name="Nature">
        <title>rRNA introns, odd ribosomes, and small enigmatic genomes across a large radiation of phyla.</title>
        <authorList>
            <person name="Brown C.T."/>
            <person name="Hug L.A."/>
            <person name="Thomas B.C."/>
            <person name="Sharon I."/>
            <person name="Castelle C.J."/>
            <person name="Singh A."/>
            <person name="Wilkins M.J."/>
            <person name="Williams K.H."/>
            <person name="Banfield J.F."/>
        </authorList>
    </citation>
    <scope>NUCLEOTIDE SEQUENCE [LARGE SCALE GENOMIC DNA]</scope>
</reference>
<dbReference type="Pfam" id="PF00318">
    <property type="entry name" value="Ribosomal_S2"/>
    <property type="match status" value="1"/>
</dbReference>
<dbReference type="HAMAP" id="MF_00291_B">
    <property type="entry name" value="Ribosomal_uS2_B"/>
    <property type="match status" value="1"/>
</dbReference>
<evidence type="ECO:0000256" key="3">
    <source>
        <dbReference type="ARBA" id="ARBA00023274"/>
    </source>
</evidence>
<dbReference type="Gene3D" id="3.40.50.10490">
    <property type="entry name" value="Glucose-6-phosphate isomerase like protein, domain 1"/>
    <property type="match status" value="1"/>
</dbReference>
<dbReference type="PANTHER" id="PTHR12534">
    <property type="entry name" value="30S RIBOSOMAL PROTEIN S2 PROKARYOTIC AND ORGANELLAR"/>
    <property type="match status" value="1"/>
</dbReference>
<comment type="similarity">
    <text evidence="1 5">Belongs to the universal ribosomal protein uS2 family.</text>
</comment>
<dbReference type="GO" id="GO:0015935">
    <property type="term" value="C:small ribosomal subunit"/>
    <property type="evidence" value="ECO:0007669"/>
    <property type="project" value="InterPro"/>
</dbReference>
<feature type="region of interest" description="Disordered" evidence="6">
    <location>
        <begin position="254"/>
        <end position="304"/>
    </location>
</feature>
<evidence type="ECO:0000256" key="2">
    <source>
        <dbReference type="ARBA" id="ARBA00022980"/>
    </source>
</evidence>
<dbReference type="PRINTS" id="PR00395">
    <property type="entry name" value="RIBOSOMALS2"/>
</dbReference>
<comment type="caution">
    <text evidence="7">The sequence shown here is derived from an EMBL/GenBank/DDBJ whole genome shotgun (WGS) entry which is preliminary data.</text>
</comment>
<evidence type="ECO:0000313" key="7">
    <source>
        <dbReference type="EMBL" id="KKR31762.1"/>
    </source>
</evidence>
<dbReference type="CDD" id="cd01425">
    <property type="entry name" value="RPS2"/>
    <property type="match status" value="1"/>
</dbReference>
<proteinExistence type="inferred from homology"/>
<dbReference type="NCBIfam" id="TIGR01011">
    <property type="entry name" value="rpsB_bact"/>
    <property type="match status" value="1"/>
</dbReference>
<dbReference type="EMBL" id="LBXN01000061">
    <property type="protein sequence ID" value="KKR31762.1"/>
    <property type="molecule type" value="Genomic_DNA"/>
</dbReference>
<sequence>MEEVSLRTLLEKGSHFGHKVSRWHPKAKPYIYEAKDGIHIIDLSKTKMGLVAAALFVHKLGEEGKTFVMLGTKRQARAVISAIAQKEGIFYFTQHWVGGFITNWEEIKKNVMKIRKMRKDKKEGGWKIYPKHEIVKMDKELKKLELVYGGVVELENVPDALFIIDLKKEGSAVKEATRRGVKVVAIVDTNTDPTPVDFPIPANDDAVGSIEYISDYIARSYVEGRMIAEKKGLIVVKPPVKEVIEEVKDTKTQSFKDIKEEKKEEAKEDVKEASKTQSVKEEKKEEEKPVEKKKKAGKPKKIKN</sequence>
<dbReference type="GO" id="GO:0006412">
    <property type="term" value="P:translation"/>
    <property type="evidence" value="ECO:0007669"/>
    <property type="project" value="UniProtKB-UniRule"/>
</dbReference>
<evidence type="ECO:0000313" key="8">
    <source>
        <dbReference type="Proteomes" id="UP000034539"/>
    </source>
</evidence>
<dbReference type="InterPro" id="IPR023591">
    <property type="entry name" value="Ribosomal_uS2_flav_dom_sf"/>
</dbReference>
<dbReference type="GO" id="GO:0003735">
    <property type="term" value="F:structural constituent of ribosome"/>
    <property type="evidence" value="ECO:0007669"/>
    <property type="project" value="InterPro"/>
</dbReference>
<evidence type="ECO:0000256" key="1">
    <source>
        <dbReference type="ARBA" id="ARBA00006242"/>
    </source>
</evidence>